<organism evidence="7">
    <name type="scientific">Glycine soja</name>
    <name type="common">Wild soybean</name>
    <dbReference type="NCBI Taxonomy" id="3848"/>
    <lineage>
        <taxon>Eukaryota</taxon>
        <taxon>Viridiplantae</taxon>
        <taxon>Streptophyta</taxon>
        <taxon>Embryophyta</taxon>
        <taxon>Tracheophyta</taxon>
        <taxon>Spermatophyta</taxon>
        <taxon>Magnoliopsida</taxon>
        <taxon>eudicotyledons</taxon>
        <taxon>Gunneridae</taxon>
        <taxon>Pentapetalae</taxon>
        <taxon>rosids</taxon>
        <taxon>fabids</taxon>
        <taxon>Fabales</taxon>
        <taxon>Fabaceae</taxon>
        <taxon>Papilionoideae</taxon>
        <taxon>50 kb inversion clade</taxon>
        <taxon>NPAAA clade</taxon>
        <taxon>indigoferoid/millettioid clade</taxon>
        <taxon>Phaseoleae</taxon>
        <taxon>Glycine</taxon>
        <taxon>Glycine subgen. Soja</taxon>
    </lineage>
</organism>
<sequence length="613" mass="69015">MCGERQRVSACAACTNNCLLFHKTKQTSPTSFFKLITKREHLTTLYIPPAFSSTVSDLVNKKIALNDSSERQWNVKVSGFNGSFAFMEGWSTFSLNHGVKVGYLLVFNYVKDLHFDVKIYDPSACEKLNFPKTRNQKKRSRGRSGSPVRDCMLVGQESNALVVTQHYVPKMKSQRSEVDLVVRKNGEESGQLMCISELHEDPCYSTSLEFDQSHGVNGTMKIVNGDLKVSNVDYGSHIFENDAIVCSKDTMFEGIFSMAAALDISEFEMSGRSTSLGEADKSTHDKTSTLNIEENKESKAIMYSGEAQECQFSNVLESDQAAISKKEPALHIDGSCNTKNKFNEISNHLDTYIHNGEMKKLPVDKTPKLYSSVDKLNVTGLPKETKGKLDHYSDPFNQDNESHFKTAPPLMSNGEAQECQFSEGLESDQAAISKKEPALHICGFSDTKQNFDGISNDLDGHIYNGEMKKLPMDMTPKLCGSMDKLNITELPKEIKDSDISNQDDESHFKTAPPLSCVVTNDNDNVSLKLPEYLPLTRRVKPFTHKKMVVLLRDSQMRLWPVFYHEQPRLLTHGWLDFSRANNIQPEDECIFEVEPDPESRYQRILAVSIVHKS</sequence>
<keyword evidence="4" id="KW-0804">Transcription</keyword>
<evidence type="ECO:0000256" key="2">
    <source>
        <dbReference type="ARBA" id="ARBA00023015"/>
    </source>
</evidence>
<dbReference type="Pfam" id="PF02362">
    <property type="entry name" value="B3"/>
    <property type="match status" value="1"/>
</dbReference>
<evidence type="ECO:0000256" key="5">
    <source>
        <dbReference type="ARBA" id="ARBA00023242"/>
    </source>
</evidence>
<dbReference type="AlphaFoldDB" id="A0A0B2P8Y3"/>
<dbReference type="Gramene" id="XM_028373578.1">
    <property type="protein sequence ID" value="XP_028229379.1"/>
    <property type="gene ID" value="LOC114409915"/>
</dbReference>
<dbReference type="InterPro" id="IPR050655">
    <property type="entry name" value="Plant_B3_domain"/>
</dbReference>
<dbReference type="Proteomes" id="UP000053555">
    <property type="component" value="Unassembled WGS sequence"/>
</dbReference>
<feature type="domain" description="TF-B3" evidence="6">
    <location>
        <begin position="549"/>
        <end position="613"/>
    </location>
</feature>
<feature type="domain" description="TF-B3" evidence="6">
    <location>
        <begin position="30"/>
        <end position="123"/>
    </location>
</feature>
<dbReference type="SMART" id="SM01019">
    <property type="entry name" value="B3"/>
    <property type="match status" value="1"/>
</dbReference>
<comment type="subcellular location">
    <subcellularLocation>
        <location evidence="1">Nucleus</location>
    </subcellularLocation>
</comment>
<dbReference type="Gramene" id="XM_028373577.1">
    <property type="protein sequence ID" value="XP_028229378.1"/>
    <property type="gene ID" value="LOC114409915"/>
</dbReference>
<evidence type="ECO:0000259" key="6">
    <source>
        <dbReference type="PROSITE" id="PS50863"/>
    </source>
</evidence>
<evidence type="ECO:0000256" key="3">
    <source>
        <dbReference type="ARBA" id="ARBA00023125"/>
    </source>
</evidence>
<dbReference type="Gene3D" id="2.40.330.10">
    <property type="entry name" value="DNA-binding pseudobarrel domain"/>
    <property type="match status" value="2"/>
</dbReference>
<dbReference type="GO" id="GO:0003677">
    <property type="term" value="F:DNA binding"/>
    <property type="evidence" value="ECO:0007669"/>
    <property type="project" value="UniProtKB-KW"/>
</dbReference>
<dbReference type="InterPro" id="IPR015300">
    <property type="entry name" value="DNA-bd_pseudobarrel_sf"/>
</dbReference>
<proteinExistence type="predicted"/>
<keyword evidence="3" id="KW-0238">DNA-binding</keyword>
<evidence type="ECO:0000256" key="1">
    <source>
        <dbReference type="ARBA" id="ARBA00004123"/>
    </source>
</evidence>
<gene>
    <name evidence="7" type="ORF">glysoja_038704</name>
</gene>
<dbReference type="CDD" id="cd10017">
    <property type="entry name" value="B3_DNA"/>
    <property type="match status" value="2"/>
</dbReference>
<dbReference type="PROSITE" id="PS50863">
    <property type="entry name" value="B3"/>
    <property type="match status" value="2"/>
</dbReference>
<dbReference type="InterPro" id="IPR003340">
    <property type="entry name" value="B3_DNA-bd"/>
</dbReference>
<dbReference type="EMBL" id="KN667980">
    <property type="protein sequence ID" value="KHN05790.1"/>
    <property type="molecule type" value="Genomic_DNA"/>
</dbReference>
<evidence type="ECO:0000313" key="7">
    <source>
        <dbReference type="EMBL" id="KHN05790.1"/>
    </source>
</evidence>
<evidence type="ECO:0000256" key="4">
    <source>
        <dbReference type="ARBA" id="ARBA00023163"/>
    </source>
</evidence>
<dbReference type="SMR" id="A0A0B2P8Y3"/>
<keyword evidence="2" id="KW-0805">Transcription regulation</keyword>
<dbReference type="SUPFAM" id="SSF101936">
    <property type="entry name" value="DNA-binding pseudobarrel domain"/>
    <property type="match status" value="2"/>
</dbReference>
<dbReference type="PANTHER" id="PTHR31920:SF135">
    <property type="entry name" value="B3 DOMAIN-CONTAINING PROTEIN OS03G0621600-RELATED"/>
    <property type="match status" value="1"/>
</dbReference>
<accession>A0A0B2P8Y3</accession>
<keyword evidence="5" id="KW-0539">Nucleus</keyword>
<dbReference type="GO" id="GO:0005634">
    <property type="term" value="C:nucleus"/>
    <property type="evidence" value="ECO:0007669"/>
    <property type="project" value="UniProtKB-SubCell"/>
</dbReference>
<dbReference type="PANTHER" id="PTHR31920">
    <property type="entry name" value="B3 DOMAIN-CONTAINING"/>
    <property type="match status" value="1"/>
</dbReference>
<name>A0A0B2P8Y3_GLYSO</name>
<reference evidence="7" key="1">
    <citation type="submission" date="2014-07" db="EMBL/GenBank/DDBJ databases">
        <title>Identification of a novel salt tolerance gene in wild soybean by whole-genome sequencing.</title>
        <authorList>
            <person name="Lam H.-M."/>
            <person name="Qi X."/>
            <person name="Li M.-W."/>
            <person name="Liu X."/>
            <person name="Xie M."/>
            <person name="Ni M."/>
            <person name="Xu X."/>
        </authorList>
    </citation>
    <scope>NUCLEOTIDE SEQUENCE [LARGE SCALE GENOMIC DNA]</scope>
    <source>
        <tissue evidence="7">Root</tissue>
    </source>
</reference>
<protein>
    <submittedName>
        <fullName evidence="7">B3 domain-containing protein</fullName>
    </submittedName>
</protein>